<evidence type="ECO:0000256" key="2">
    <source>
        <dbReference type="ARBA" id="ARBA00022448"/>
    </source>
</evidence>
<dbReference type="PANTHER" id="PTHR30574:SF1">
    <property type="entry name" value="SULPHUR TRANSPORT DOMAIN-CONTAINING PROTEIN"/>
    <property type="match status" value="1"/>
</dbReference>
<accession>A0A2S5TEH9</accession>
<dbReference type="GO" id="GO:0005886">
    <property type="term" value="C:plasma membrane"/>
    <property type="evidence" value="ECO:0007669"/>
    <property type="project" value="UniProtKB-SubCell"/>
</dbReference>
<evidence type="ECO:0000256" key="8">
    <source>
        <dbReference type="ARBA" id="ARBA00035655"/>
    </source>
</evidence>
<evidence type="ECO:0000256" key="3">
    <source>
        <dbReference type="ARBA" id="ARBA00022475"/>
    </source>
</evidence>
<evidence type="ECO:0000256" key="1">
    <source>
        <dbReference type="ARBA" id="ARBA00004429"/>
    </source>
</evidence>
<evidence type="ECO:0000313" key="11">
    <source>
        <dbReference type="Proteomes" id="UP000238220"/>
    </source>
</evidence>
<sequence>MTTIVFSTPDAAASLAGGLLIGASASLLLLGSGRIAGISGIFGNALSTGRDRVRVVFLLALLATPWLWRLAQPLELGGALATPQWGALIGAGLLVGVGTQLGNGCTSGHGVCGLANFSLRSLVAVLTFMGVAMITVALGFGVTS</sequence>
<keyword evidence="2" id="KW-0813">Transport</keyword>
<gene>
    <name evidence="10" type="ORF">C3942_14105</name>
</gene>
<keyword evidence="6 9" id="KW-1133">Transmembrane helix</keyword>
<proteinExistence type="inferred from homology"/>
<reference evidence="10 11" key="1">
    <citation type="submission" date="2018-02" db="EMBL/GenBank/DDBJ databases">
        <title>Genome sequencing of Solimonas sp. HR-BB.</title>
        <authorList>
            <person name="Lee Y."/>
            <person name="Jeon C.O."/>
        </authorList>
    </citation>
    <scope>NUCLEOTIDE SEQUENCE [LARGE SCALE GENOMIC DNA]</scope>
    <source>
        <strain evidence="10 11">HR-BB</strain>
    </source>
</reference>
<comment type="subcellular location">
    <subcellularLocation>
        <location evidence="1">Cell inner membrane</location>
        <topology evidence="1">Multi-pass membrane protein</topology>
    </subcellularLocation>
</comment>
<feature type="transmembrane region" description="Helical" evidence="9">
    <location>
        <begin position="83"/>
        <end position="101"/>
    </location>
</feature>
<keyword evidence="5 9" id="KW-0812">Transmembrane</keyword>
<evidence type="ECO:0000256" key="9">
    <source>
        <dbReference type="SAM" id="Phobius"/>
    </source>
</evidence>
<evidence type="ECO:0000256" key="7">
    <source>
        <dbReference type="ARBA" id="ARBA00023136"/>
    </source>
</evidence>
<dbReference type="Pfam" id="PF04143">
    <property type="entry name" value="Sulf_transp"/>
    <property type="match status" value="1"/>
</dbReference>
<keyword evidence="3" id="KW-1003">Cell membrane</keyword>
<evidence type="ECO:0000313" key="10">
    <source>
        <dbReference type="EMBL" id="PPE73396.1"/>
    </source>
</evidence>
<name>A0A2S5TEH9_9GAMM</name>
<protein>
    <submittedName>
        <fullName evidence="10">Uncharacterized protein</fullName>
    </submittedName>
</protein>
<dbReference type="EMBL" id="PSNW01000007">
    <property type="protein sequence ID" value="PPE73396.1"/>
    <property type="molecule type" value="Genomic_DNA"/>
</dbReference>
<dbReference type="OrthoDB" id="9814020at2"/>
<evidence type="ECO:0000256" key="4">
    <source>
        <dbReference type="ARBA" id="ARBA00022519"/>
    </source>
</evidence>
<keyword evidence="7 9" id="KW-0472">Membrane</keyword>
<dbReference type="InterPro" id="IPR007272">
    <property type="entry name" value="Sulf_transp_TsuA/YedE"/>
</dbReference>
<dbReference type="AlphaFoldDB" id="A0A2S5TEH9"/>
<feature type="transmembrane region" description="Helical" evidence="9">
    <location>
        <begin position="53"/>
        <end position="71"/>
    </location>
</feature>
<organism evidence="10 11">
    <name type="scientific">Solimonas fluminis</name>
    <dbReference type="NCBI Taxonomy" id="2086571"/>
    <lineage>
        <taxon>Bacteria</taxon>
        <taxon>Pseudomonadati</taxon>
        <taxon>Pseudomonadota</taxon>
        <taxon>Gammaproteobacteria</taxon>
        <taxon>Nevskiales</taxon>
        <taxon>Nevskiaceae</taxon>
        <taxon>Solimonas</taxon>
    </lineage>
</organism>
<evidence type="ECO:0000256" key="5">
    <source>
        <dbReference type="ARBA" id="ARBA00022692"/>
    </source>
</evidence>
<dbReference type="Proteomes" id="UP000238220">
    <property type="component" value="Unassembled WGS sequence"/>
</dbReference>
<dbReference type="RefSeq" id="WP_104230992.1">
    <property type="nucleotide sequence ID" value="NZ_PSNW01000007.1"/>
</dbReference>
<comment type="similarity">
    <text evidence="8">Belongs to the TsuA/YedE (TC 9.B.102) family.</text>
</comment>
<feature type="transmembrane region" description="Helical" evidence="9">
    <location>
        <begin position="122"/>
        <end position="142"/>
    </location>
</feature>
<keyword evidence="11" id="KW-1185">Reference proteome</keyword>
<evidence type="ECO:0000256" key="6">
    <source>
        <dbReference type="ARBA" id="ARBA00022989"/>
    </source>
</evidence>
<dbReference type="PANTHER" id="PTHR30574">
    <property type="entry name" value="INNER MEMBRANE PROTEIN YEDE"/>
    <property type="match status" value="1"/>
</dbReference>
<keyword evidence="4" id="KW-0997">Cell inner membrane</keyword>
<comment type="caution">
    <text evidence="10">The sequence shown here is derived from an EMBL/GenBank/DDBJ whole genome shotgun (WGS) entry which is preliminary data.</text>
</comment>
<feature type="transmembrane region" description="Helical" evidence="9">
    <location>
        <begin position="12"/>
        <end position="32"/>
    </location>
</feature>